<dbReference type="Proteomes" id="UP000288758">
    <property type="component" value="Chromosome"/>
</dbReference>
<protein>
    <submittedName>
        <fullName evidence="2">Uncharacterized protein</fullName>
    </submittedName>
</protein>
<proteinExistence type="predicted"/>
<keyword evidence="1" id="KW-0812">Transmembrane</keyword>
<keyword evidence="1" id="KW-0472">Membrane</keyword>
<sequence length="153" mass="17048">MAPALKLLIPLLTAQIEGLPGQDSGPDYDRPVSSITTGYFELLEKNSHIVYPVLAVVTLLLIGWGILSSWRSQDLDGLQKNEFKRAIINQLRSNISGMPGDLLGRTIGLDRLKTNRLLEEMQTEGLVLSHTNSERLTVWRVRGAGPEAKPRRY</sequence>
<name>A0A410RLT2_CORCK</name>
<dbReference type="RefSeq" id="WP_240672742.1">
    <property type="nucleotide sequence ID" value="NZ_CP034669.1"/>
</dbReference>
<keyword evidence="1" id="KW-1133">Transmembrane helix</keyword>
<evidence type="ECO:0000256" key="1">
    <source>
        <dbReference type="SAM" id="Phobius"/>
    </source>
</evidence>
<evidence type="ECO:0000313" key="3">
    <source>
        <dbReference type="Proteomes" id="UP000288758"/>
    </source>
</evidence>
<gene>
    <name evidence="2" type="ORF">EJ065_1227</name>
</gene>
<dbReference type="AlphaFoldDB" id="A0A410RLT2"/>
<feature type="transmembrane region" description="Helical" evidence="1">
    <location>
        <begin position="49"/>
        <end position="70"/>
    </location>
</feature>
<reference evidence="2 3" key="1">
    <citation type="submission" date="2018-12" db="EMBL/GenBank/DDBJ databases">
        <title>Complete Genome Sequence of the Corallopyronin A producing Myxobacterium Corallococcus coralloides B035.</title>
        <authorList>
            <person name="Bouhired S.M."/>
            <person name="Rupp O."/>
            <person name="Blom J."/>
            <person name="Schaeberle T.F."/>
            <person name="Kehraus S."/>
            <person name="Schiefer A."/>
            <person name="Pfarr K."/>
            <person name="Goesmann A."/>
            <person name="Hoerauf A."/>
            <person name="Koenig G.M."/>
        </authorList>
    </citation>
    <scope>NUCLEOTIDE SEQUENCE [LARGE SCALE GENOMIC DNA]</scope>
    <source>
        <strain evidence="2 3">B035</strain>
    </source>
</reference>
<organism evidence="2 3">
    <name type="scientific">Corallococcus coralloides</name>
    <name type="common">Myxococcus coralloides</name>
    <dbReference type="NCBI Taxonomy" id="184914"/>
    <lineage>
        <taxon>Bacteria</taxon>
        <taxon>Pseudomonadati</taxon>
        <taxon>Myxococcota</taxon>
        <taxon>Myxococcia</taxon>
        <taxon>Myxococcales</taxon>
        <taxon>Cystobacterineae</taxon>
        <taxon>Myxococcaceae</taxon>
        <taxon>Corallococcus</taxon>
    </lineage>
</organism>
<accession>A0A410RLT2</accession>
<dbReference type="EMBL" id="CP034669">
    <property type="protein sequence ID" value="QAT82831.1"/>
    <property type="molecule type" value="Genomic_DNA"/>
</dbReference>
<evidence type="ECO:0000313" key="2">
    <source>
        <dbReference type="EMBL" id="QAT82831.1"/>
    </source>
</evidence>